<dbReference type="Proteomes" id="UP000694580">
    <property type="component" value="Chromosome 9"/>
</dbReference>
<organism evidence="1 2">
    <name type="scientific">Denticeps clupeoides</name>
    <name type="common">denticle herring</name>
    <dbReference type="NCBI Taxonomy" id="299321"/>
    <lineage>
        <taxon>Eukaryota</taxon>
        <taxon>Metazoa</taxon>
        <taxon>Chordata</taxon>
        <taxon>Craniata</taxon>
        <taxon>Vertebrata</taxon>
        <taxon>Euteleostomi</taxon>
        <taxon>Actinopterygii</taxon>
        <taxon>Neopterygii</taxon>
        <taxon>Teleostei</taxon>
        <taxon>Clupei</taxon>
        <taxon>Clupeiformes</taxon>
        <taxon>Denticipitoidei</taxon>
        <taxon>Denticipitidae</taxon>
        <taxon>Denticeps</taxon>
    </lineage>
</organism>
<evidence type="ECO:0000313" key="1">
    <source>
        <dbReference type="Ensembl" id="ENSDCDP00010060987.1"/>
    </source>
</evidence>
<sequence>MSFVYFCKSHFTISPHHEPIRESPTSAGWITPPLFQLLLPSSPWKRQSQTPCPSTGSYLHPQWHYRKISTSLSLSVLYRSDVPFLIHLPYAWEFRFHFHPVTDLPLPEVFVPVHKTYPSRLVKREVKGGKKERCAPPPVPQYQV</sequence>
<dbReference type="Ensembl" id="ENSDCDT00010071742.1">
    <property type="protein sequence ID" value="ENSDCDP00010060987.1"/>
    <property type="gene ID" value="ENSDCDG00010033766.1"/>
</dbReference>
<dbReference type="AlphaFoldDB" id="A0AAY4ETI2"/>
<keyword evidence="2" id="KW-1185">Reference proteome</keyword>
<proteinExistence type="predicted"/>
<reference evidence="1 2" key="1">
    <citation type="submission" date="2020-06" db="EMBL/GenBank/DDBJ databases">
        <authorList>
            <consortium name="Wellcome Sanger Institute Data Sharing"/>
        </authorList>
    </citation>
    <scope>NUCLEOTIDE SEQUENCE [LARGE SCALE GENOMIC DNA]</scope>
</reference>
<reference evidence="1" key="2">
    <citation type="submission" date="2025-08" db="UniProtKB">
        <authorList>
            <consortium name="Ensembl"/>
        </authorList>
    </citation>
    <scope>IDENTIFICATION</scope>
</reference>
<accession>A0AAY4ETI2</accession>
<protein>
    <submittedName>
        <fullName evidence="1">Uncharacterized protein</fullName>
    </submittedName>
</protein>
<name>A0AAY4ETI2_9TELE</name>
<evidence type="ECO:0000313" key="2">
    <source>
        <dbReference type="Proteomes" id="UP000694580"/>
    </source>
</evidence>
<reference evidence="1" key="3">
    <citation type="submission" date="2025-09" db="UniProtKB">
        <authorList>
            <consortium name="Ensembl"/>
        </authorList>
    </citation>
    <scope>IDENTIFICATION</scope>
</reference>